<keyword evidence="7" id="KW-0472">Membrane</keyword>
<dbReference type="InterPro" id="IPR050121">
    <property type="entry name" value="Cytochrome_P450_monoxygenase"/>
</dbReference>
<feature type="binding site" description="axial binding residue" evidence="6">
    <location>
        <position position="925"/>
    </location>
    <ligand>
        <name>heme</name>
        <dbReference type="ChEBI" id="CHEBI:30413"/>
    </ligand>
    <ligandPart>
        <name>Fe</name>
        <dbReference type="ChEBI" id="CHEBI:18248"/>
    </ligandPart>
</feature>
<dbReference type="SUPFAM" id="SSF56601">
    <property type="entry name" value="beta-lactamase/transpeptidase-like"/>
    <property type="match status" value="1"/>
</dbReference>
<evidence type="ECO:0000313" key="9">
    <source>
        <dbReference type="EMBL" id="KAJ6440606.1"/>
    </source>
</evidence>
<dbReference type="InterPro" id="IPR002401">
    <property type="entry name" value="Cyt_P450_E_grp-I"/>
</dbReference>
<organism evidence="9 10">
    <name type="scientific">Purpureocillium lavendulum</name>
    <dbReference type="NCBI Taxonomy" id="1247861"/>
    <lineage>
        <taxon>Eukaryota</taxon>
        <taxon>Fungi</taxon>
        <taxon>Dikarya</taxon>
        <taxon>Ascomycota</taxon>
        <taxon>Pezizomycotina</taxon>
        <taxon>Sordariomycetes</taxon>
        <taxon>Hypocreomycetidae</taxon>
        <taxon>Hypocreales</taxon>
        <taxon>Ophiocordycipitaceae</taxon>
        <taxon>Purpureocillium</taxon>
    </lineage>
</organism>
<dbReference type="Proteomes" id="UP001163105">
    <property type="component" value="Unassembled WGS sequence"/>
</dbReference>
<dbReference type="GO" id="GO:0020037">
    <property type="term" value="F:heme binding"/>
    <property type="evidence" value="ECO:0007669"/>
    <property type="project" value="InterPro"/>
</dbReference>
<evidence type="ECO:0000256" key="1">
    <source>
        <dbReference type="ARBA" id="ARBA00001971"/>
    </source>
</evidence>
<feature type="domain" description="Beta-lactamase-related" evidence="8">
    <location>
        <begin position="24"/>
        <end position="347"/>
    </location>
</feature>
<feature type="transmembrane region" description="Helical" evidence="7">
    <location>
        <begin position="487"/>
        <end position="506"/>
    </location>
</feature>
<dbReference type="PRINTS" id="PR00463">
    <property type="entry name" value="EP450I"/>
</dbReference>
<dbReference type="InterPro" id="IPR001128">
    <property type="entry name" value="Cyt_P450"/>
</dbReference>
<dbReference type="Gene3D" id="1.10.630.10">
    <property type="entry name" value="Cytochrome P450"/>
    <property type="match status" value="1"/>
</dbReference>
<accession>A0AB34FQF8</accession>
<sequence>MGDLCENEGFKAGRSQDPFTDDLKSFIDHVMRHYHIPSLAIGIIDGEQTFTNTFGDAKVGDTKATEDTLYFIASCTKSMTATTLLSVLEELGDGPDAITLKTKIASIVPDFVLQDDYATTHATLEDALSHLLGVGNHNLSYGGEGYTVLDSVRSLRHLSMTAELREKYQYLNLGYEVILHVVETLTGKPIEDAHHKHIWGPLGMNSTYIDLKDAQNTDKVLAKGYTWDPLSKKQLDAPYARDFPLVGGGGVITSIKDFTAYLRGVIHKSLPLSDARHDELFKPRCIASPPSYEHMSTNLYALGWGVSSYRGRRLISHSGGIAGFASKLLFLPEQKWGIAILANSDLDGAFANEAVIMRMMNDFLQIPSNERQDIMPLLDKKMDGMVQEYLNVRKTLYPNVVKPREGVPVADGTNEVLHSDIRRLLDITIDLEHVSGEYFIAWVDTETSNVLVKSGLRAQFVIGPDGKVAKCGIQLDPISRSDDDRMMVWFTKVMVAVIIMFMFITITDVTNITDVTTITDVTLVNVVTAVTAVTAITNVVNGLWEADIKRKRAYGPVVRIGPNHLGLDGSIGWPEVYSHRKGDREEYSKLPGLFPGDEKSIIIAPRDVHRRERRQLGHAFSDSALMQQESTIGKYVDLLIERLTDRAKQNQLINMVEWFNFTTFDIIGDLAFSDSFHSLANNGYHPWVKSIFEAIRGASLRRVYQIYPIVGNIADFFNLVPASKTSLRIRGHAKEKTLARMKLGEQPVADFVAYMMRKTRDGSEGMSDAEILATAPVLVFAGSETTATALSGFCFYISKNPRVYDILADEIRGAFKTEADISFRSTAAIEYLQATIDEILRVYPPAAETPARVSPGDMIDGKYVPAGTRVSVYQWATFRNPNNFAEPNAFLPERWLTKSHPRYDERFDGDNRAVFKPFSHGSRDCIGKNLAQAEMRYIIARLLYRFDIELESGQDDWHEKQRTFVVWEKGPLNVRLRPRTV</sequence>
<evidence type="ECO:0000256" key="6">
    <source>
        <dbReference type="PIRSR" id="PIRSR602401-1"/>
    </source>
</evidence>
<dbReference type="InterPro" id="IPR001466">
    <property type="entry name" value="Beta-lactam-related"/>
</dbReference>
<keyword evidence="7" id="KW-1133">Transmembrane helix</keyword>
<evidence type="ECO:0000313" key="10">
    <source>
        <dbReference type="Proteomes" id="UP001163105"/>
    </source>
</evidence>
<dbReference type="PRINTS" id="PR00385">
    <property type="entry name" value="P450"/>
</dbReference>
<dbReference type="Pfam" id="PF00067">
    <property type="entry name" value="p450"/>
    <property type="match status" value="1"/>
</dbReference>
<dbReference type="Gene3D" id="3.40.710.10">
    <property type="entry name" value="DD-peptidase/beta-lactamase superfamily"/>
    <property type="match status" value="1"/>
</dbReference>
<name>A0AB34FQF8_9HYPO</name>
<dbReference type="EMBL" id="JAQHRD010000005">
    <property type="protein sequence ID" value="KAJ6440606.1"/>
    <property type="molecule type" value="Genomic_DNA"/>
</dbReference>
<keyword evidence="5 6" id="KW-0408">Iron</keyword>
<dbReference type="Pfam" id="PF00144">
    <property type="entry name" value="Beta-lactamase"/>
    <property type="match status" value="1"/>
</dbReference>
<dbReference type="InterPro" id="IPR012338">
    <property type="entry name" value="Beta-lactam/transpept-like"/>
</dbReference>
<evidence type="ECO:0000256" key="2">
    <source>
        <dbReference type="ARBA" id="ARBA00010617"/>
    </source>
</evidence>
<dbReference type="GO" id="GO:0005506">
    <property type="term" value="F:iron ion binding"/>
    <property type="evidence" value="ECO:0007669"/>
    <property type="project" value="InterPro"/>
</dbReference>
<protein>
    <submittedName>
        <fullName evidence="9">Penicillin-binding protein</fullName>
    </submittedName>
</protein>
<evidence type="ECO:0000256" key="5">
    <source>
        <dbReference type="ARBA" id="ARBA00023004"/>
    </source>
</evidence>
<evidence type="ECO:0000256" key="7">
    <source>
        <dbReference type="SAM" id="Phobius"/>
    </source>
</evidence>
<dbReference type="PROSITE" id="PS00086">
    <property type="entry name" value="CYTOCHROME_P450"/>
    <property type="match status" value="1"/>
</dbReference>
<comment type="caution">
    <text evidence="9">The sequence shown here is derived from an EMBL/GenBank/DDBJ whole genome shotgun (WGS) entry which is preliminary data.</text>
</comment>
<dbReference type="AlphaFoldDB" id="A0AB34FQF8"/>
<keyword evidence="4 6" id="KW-0479">Metal-binding</keyword>
<proteinExistence type="inferred from homology"/>
<keyword evidence="3 6" id="KW-0349">Heme</keyword>
<dbReference type="PANTHER" id="PTHR24305:SF210">
    <property type="entry name" value="CYTOCHROME P450 MONOOXYGENASE ASQL-RELATED"/>
    <property type="match status" value="1"/>
</dbReference>
<reference evidence="9" key="1">
    <citation type="submission" date="2023-01" db="EMBL/GenBank/DDBJ databases">
        <title>The growth and conidiation of Purpureocillium lavendulum are regulated by nitrogen source and histone H3K14 acetylation.</title>
        <authorList>
            <person name="Tang P."/>
            <person name="Han J."/>
            <person name="Zhang C."/>
            <person name="Tang P."/>
            <person name="Qi F."/>
            <person name="Zhang K."/>
            <person name="Liang L."/>
        </authorList>
    </citation>
    <scope>NUCLEOTIDE SEQUENCE</scope>
    <source>
        <strain evidence="9">YMF1.00683</strain>
    </source>
</reference>
<dbReference type="GO" id="GO:0016705">
    <property type="term" value="F:oxidoreductase activity, acting on paired donors, with incorporation or reduction of molecular oxygen"/>
    <property type="evidence" value="ECO:0007669"/>
    <property type="project" value="InterPro"/>
</dbReference>
<feature type="transmembrane region" description="Helical" evidence="7">
    <location>
        <begin position="526"/>
        <end position="544"/>
    </location>
</feature>
<dbReference type="SUPFAM" id="SSF48264">
    <property type="entry name" value="Cytochrome P450"/>
    <property type="match status" value="1"/>
</dbReference>
<keyword evidence="7" id="KW-0812">Transmembrane</keyword>
<dbReference type="GO" id="GO:0004497">
    <property type="term" value="F:monooxygenase activity"/>
    <property type="evidence" value="ECO:0007669"/>
    <property type="project" value="InterPro"/>
</dbReference>
<keyword evidence="10" id="KW-1185">Reference proteome</keyword>
<comment type="similarity">
    <text evidence="2">Belongs to the cytochrome P450 family.</text>
</comment>
<evidence type="ECO:0000256" key="3">
    <source>
        <dbReference type="ARBA" id="ARBA00022617"/>
    </source>
</evidence>
<dbReference type="InterPro" id="IPR017972">
    <property type="entry name" value="Cyt_P450_CS"/>
</dbReference>
<dbReference type="InterPro" id="IPR036396">
    <property type="entry name" value="Cyt_P450_sf"/>
</dbReference>
<dbReference type="PANTHER" id="PTHR24305">
    <property type="entry name" value="CYTOCHROME P450"/>
    <property type="match status" value="1"/>
</dbReference>
<dbReference type="CDD" id="cd11058">
    <property type="entry name" value="CYP60B-like"/>
    <property type="match status" value="1"/>
</dbReference>
<comment type="cofactor">
    <cofactor evidence="1 6">
        <name>heme</name>
        <dbReference type="ChEBI" id="CHEBI:30413"/>
    </cofactor>
</comment>
<evidence type="ECO:0000259" key="8">
    <source>
        <dbReference type="Pfam" id="PF00144"/>
    </source>
</evidence>
<evidence type="ECO:0000256" key="4">
    <source>
        <dbReference type="ARBA" id="ARBA00022723"/>
    </source>
</evidence>
<gene>
    <name evidence="9" type="ORF">O9K51_06396</name>
</gene>